<dbReference type="InterPro" id="IPR001619">
    <property type="entry name" value="Sec1-like"/>
</dbReference>
<dbReference type="Gene3D" id="3.40.50.1910">
    <property type="match status" value="1"/>
</dbReference>
<dbReference type="InterPro" id="IPR043127">
    <property type="entry name" value="Sec-1-like_dom3a"/>
</dbReference>
<evidence type="ECO:0000256" key="2">
    <source>
        <dbReference type="SAM" id="MobiDB-lite"/>
    </source>
</evidence>
<dbReference type="GO" id="GO:0006904">
    <property type="term" value="P:vesicle docking involved in exocytosis"/>
    <property type="evidence" value="ECO:0000318"/>
    <property type="project" value="GO_Central"/>
</dbReference>
<dbReference type="InterPro" id="IPR043154">
    <property type="entry name" value="Sec-1-like_dom1"/>
</dbReference>
<proteinExistence type="inferred from homology"/>
<dbReference type="Gene3D" id="3.90.830.10">
    <property type="entry name" value="Syntaxin Binding Protein 1, Chain A, domain 2"/>
    <property type="match status" value="1"/>
</dbReference>
<dbReference type="HOGENOM" id="CLU_009210_1_0_1"/>
<dbReference type="GO" id="GO:0019905">
    <property type="term" value="F:syntaxin binding"/>
    <property type="evidence" value="ECO:0000318"/>
    <property type="project" value="GO_Central"/>
</dbReference>
<sequence length="731" mass="83099">MANYGTSMIDIQRDLILNTIRTTVRGDVRTLGLCACQSLTPQQWKILIVDEDSKKLIDNVVKEDDILDLNITNIERLEERRTTQRDMDAIYILSPKPHIVDCIMAEFEQRRYRGFFLIWTTYRTKNMAVLPPPLKERIDRSQMAREQIRSFRTVHLDYHPQESHLVTFKDPWSFPILYHPECNNLVVRHMEEMAEKITGICVALGEYPIIRYYRPRNPTHEASVLCSHLARFVQDKLDMYAQFNQDFPPQSNRPRGALYITDRSMDLVAPFVHEFTYQAMAFDLLPINDADKITFKTMINEGEEDAEEKDMEITDKDKIWVENRHRHMKDTLEKIIGDFNKFIKDNPQFTNPEEATGMAGINQIKDMLAGMPQFQEMKQAYSLHLTMAQKCYQIWLPSNSGLDEDYRKAKNMADQVVRALDQEGITASDRLRLIAMYTLYKDGILPSDLEKLLLHSQLPPTDGAVVANLDLIGARASRRLKEKRDPPAPLFPPKAAPPLQEDDYSLSRFNPAVQDMLEEHVRGTLPQDIFPFIKMSPDDMTAMQDNTPAASLRSAKPTWAKSRLANVEPRQRVIVFMAGGATYSEARACYDVSAKTSRDVFLVTSHMVKPQLFLRQVGDLSANRRQLHLPLDGPQPQAPKHLFEKPEPPKPAPPPAGTKPMPSGLPQGPRVAGPKPPTAQMGAINLNAPAPAPAPAPTSSSGKHKDSSGKHKDEKDKDKKKKKLHLFGSKH</sequence>
<feature type="compositionally biased region" description="Basic and acidic residues" evidence="2">
    <location>
        <begin position="703"/>
        <end position="717"/>
    </location>
</feature>
<dbReference type="GO" id="GO:0006886">
    <property type="term" value="P:intracellular protein transport"/>
    <property type="evidence" value="ECO:0000318"/>
    <property type="project" value="GO_Central"/>
</dbReference>
<dbReference type="Gene3D" id="1.25.40.60">
    <property type="match status" value="1"/>
</dbReference>
<dbReference type="InParanoid" id="Q0UHV3"/>
<dbReference type="AlphaFoldDB" id="Q0UHV3"/>
<comment type="similarity">
    <text evidence="1">Belongs to the STXBP/unc-18/SEC1 family.</text>
</comment>
<dbReference type="EMBL" id="CH445337">
    <property type="protein sequence ID" value="EAT83829.2"/>
    <property type="molecule type" value="Genomic_DNA"/>
</dbReference>
<dbReference type="GeneID" id="5975869"/>
<dbReference type="KEGG" id="pno:SNOG_08661"/>
<evidence type="ECO:0000313" key="3">
    <source>
        <dbReference type="EMBL" id="EAT83829.2"/>
    </source>
</evidence>
<dbReference type="VEuPathDB" id="FungiDB:JI435_086610"/>
<organism evidence="3 4">
    <name type="scientific">Phaeosphaeria nodorum (strain SN15 / ATCC MYA-4574 / FGSC 10173)</name>
    <name type="common">Glume blotch fungus</name>
    <name type="synonym">Parastagonospora nodorum</name>
    <dbReference type="NCBI Taxonomy" id="321614"/>
    <lineage>
        <taxon>Eukaryota</taxon>
        <taxon>Fungi</taxon>
        <taxon>Dikarya</taxon>
        <taxon>Ascomycota</taxon>
        <taxon>Pezizomycotina</taxon>
        <taxon>Dothideomycetes</taxon>
        <taxon>Pleosporomycetidae</taxon>
        <taxon>Pleosporales</taxon>
        <taxon>Pleosporineae</taxon>
        <taxon>Phaeosphaeriaceae</taxon>
        <taxon>Parastagonospora</taxon>
    </lineage>
</organism>
<dbReference type="GO" id="GO:0005886">
    <property type="term" value="C:plasma membrane"/>
    <property type="evidence" value="ECO:0000318"/>
    <property type="project" value="GO_Central"/>
</dbReference>
<dbReference type="PANTHER" id="PTHR11679">
    <property type="entry name" value="VESICLE PROTEIN SORTING-ASSOCIATED"/>
    <property type="match status" value="1"/>
</dbReference>
<accession>Q0UHV3</accession>
<feature type="region of interest" description="Disordered" evidence="2">
    <location>
        <begin position="627"/>
        <end position="731"/>
    </location>
</feature>
<protein>
    <recommendedName>
        <fullName evidence="5">Sec1-like protein</fullName>
    </recommendedName>
</protein>
<evidence type="ECO:0000313" key="4">
    <source>
        <dbReference type="Proteomes" id="UP000001055"/>
    </source>
</evidence>
<dbReference type="Pfam" id="PF00995">
    <property type="entry name" value="Sec1"/>
    <property type="match status" value="1"/>
</dbReference>
<dbReference type="Gene3D" id="3.40.50.2060">
    <property type="match status" value="1"/>
</dbReference>
<dbReference type="InterPro" id="IPR027482">
    <property type="entry name" value="Sec1-like_dom2"/>
</dbReference>
<dbReference type="eggNOG" id="KOG1300">
    <property type="taxonomic scope" value="Eukaryota"/>
</dbReference>
<dbReference type="STRING" id="321614.Q0UHV3"/>
<dbReference type="Proteomes" id="UP000001055">
    <property type="component" value="Unassembled WGS sequence"/>
</dbReference>
<feature type="compositionally biased region" description="Basic residues" evidence="2">
    <location>
        <begin position="718"/>
        <end position="731"/>
    </location>
</feature>
<dbReference type="RefSeq" id="XP_001798970.1">
    <property type="nucleotide sequence ID" value="XM_001798918.1"/>
</dbReference>
<dbReference type="SUPFAM" id="SSF56815">
    <property type="entry name" value="Sec1/munc18-like (SM) proteins"/>
    <property type="match status" value="1"/>
</dbReference>
<reference evidence="4" key="1">
    <citation type="journal article" date="2007" name="Plant Cell">
        <title>Dothideomycete-plant interactions illuminated by genome sequencing and EST analysis of the wheat pathogen Stagonospora nodorum.</title>
        <authorList>
            <person name="Hane J.K."/>
            <person name="Lowe R.G."/>
            <person name="Solomon P.S."/>
            <person name="Tan K.C."/>
            <person name="Schoch C.L."/>
            <person name="Spatafora J.W."/>
            <person name="Crous P.W."/>
            <person name="Kodira C."/>
            <person name="Birren B.W."/>
            <person name="Galagan J.E."/>
            <person name="Torriani S.F."/>
            <person name="McDonald B.A."/>
            <person name="Oliver R.P."/>
        </authorList>
    </citation>
    <scope>NUCLEOTIDE SEQUENCE [LARGE SCALE GENOMIC DNA]</scope>
    <source>
        <strain evidence="4">SN15 / ATCC MYA-4574 / FGSC 10173</strain>
    </source>
</reference>
<dbReference type="InterPro" id="IPR036045">
    <property type="entry name" value="Sec1-like_sf"/>
</dbReference>
<name>Q0UHV3_PHANO</name>
<evidence type="ECO:0008006" key="5">
    <source>
        <dbReference type="Google" id="ProtNLM"/>
    </source>
</evidence>
<dbReference type="GO" id="GO:0016192">
    <property type="term" value="P:vesicle-mediated transport"/>
    <property type="evidence" value="ECO:0000318"/>
    <property type="project" value="GO_Central"/>
</dbReference>
<gene>
    <name evidence="3" type="ORF">SNOG_08661</name>
</gene>
<evidence type="ECO:0000256" key="1">
    <source>
        <dbReference type="ARBA" id="ARBA00009884"/>
    </source>
</evidence>
<dbReference type="FunCoup" id="Q0UHV3">
    <property type="interactions" value="727"/>
</dbReference>